<evidence type="ECO:0000313" key="4">
    <source>
        <dbReference type="Proteomes" id="UP000030647"/>
    </source>
</evidence>
<dbReference type="HOGENOM" id="CLU_065324_0_0_9"/>
<dbReference type="InterPro" id="IPR043894">
    <property type="entry name" value="MupG_C"/>
</dbReference>
<dbReference type="InterPro" id="IPR017853">
    <property type="entry name" value="GH"/>
</dbReference>
<dbReference type="InterPro" id="IPR043797">
    <property type="entry name" value="MupG_N"/>
</dbReference>
<dbReference type="OrthoDB" id="5809921at2"/>
<dbReference type="InterPro" id="IPR008589">
    <property type="entry name" value="MupG"/>
</dbReference>
<dbReference type="RefSeq" id="WP_022528328.1">
    <property type="nucleotide sequence ID" value="NZ_KI271582.1"/>
</dbReference>
<dbReference type="SUPFAM" id="SSF51445">
    <property type="entry name" value="(Trans)glycosidases"/>
    <property type="match status" value="1"/>
</dbReference>
<dbReference type="Gene3D" id="2.40.100.10">
    <property type="entry name" value="Cyclophilin-like"/>
    <property type="match status" value="1"/>
</dbReference>
<keyword evidence="4" id="KW-1185">Reference proteome</keyword>
<gene>
    <name evidence="3" type="ORF">L248_0381</name>
</gene>
<reference evidence="4" key="1">
    <citation type="journal article" date="2013" name="Genome Announc.">
        <title>Whole-Genome Sequencing of Lactobacillus shenzhenensis Strain LY-73T.</title>
        <authorList>
            <person name="Lin Z."/>
            <person name="Liu Z."/>
            <person name="Yang R."/>
            <person name="Zou Y."/>
            <person name="Wan D."/>
            <person name="Chen J."/>
            <person name="Guo M."/>
            <person name="Zhao J."/>
            <person name="Fang C."/>
            <person name="Yang R."/>
            <person name="Liu F."/>
        </authorList>
    </citation>
    <scope>NUCLEOTIDE SEQUENCE [LARGE SCALE GENOMIC DNA]</scope>
    <source>
        <strain evidence="4">LY-73</strain>
    </source>
</reference>
<sequence>MLGISTYPKDMAPSNLKKAAAAGVHAVFTSLQIPEDTPEEFRAGLHTLQQAVRTLDLDVTVDISPATFAKLGLAANDFNGLYAQGFHSIRLDYGFDDAALILKLQRRFTVVLNASTVQADFLTALQTEGVAMHRLVVAHNFYPQPESGLTDAYFTAKNALFKAWEIPLLAFIPGDGLARYPVFAGLPTLEHQRGWNSYAAYLEMTLRYGIARVYVGDSRVSDQSLAWIQRFEKDGVITIPVANPAAALPHEPVPVRRELSPRLIRIQTPRQATAVGPVLARPAGTITMQNDLAGRYHGELDIAKAELPFSPASNYLGTIPTPFLPLLPLIDGRYPVQFTAV</sequence>
<proteinExistence type="predicted"/>
<organism evidence="3 4">
    <name type="scientific">Schleiferilactobacillus shenzhenensis LY-73</name>
    <dbReference type="NCBI Taxonomy" id="1231336"/>
    <lineage>
        <taxon>Bacteria</taxon>
        <taxon>Bacillati</taxon>
        <taxon>Bacillota</taxon>
        <taxon>Bacilli</taxon>
        <taxon>Lactobacillales</taxon>
        <taxon>Lactobacillaceae</taxon>
        <taxon>Schleiferilactobacillus</taxon>
    </lineage>
</organism>
<dbReference type="Pfam" id="PF19200">
    <property type="entry name" value="MupG_N"/>
    <property type="match status" value="1"/>
</dbReference>
<dbReference type="PANTHER" id="PTHR38435:SF2">
    <property type="entry name" value="DUF871 DOMAIN-CONTAINING PROTEIN"/>
    <property type="match status" value="1"/>
</dbReference>
<evidence type="ECO:0000313" key="3">
    <source>
        <dbReference type="EMBL" id="ERL66702.1"/>
    </source>
</evidence>
<feature type="domain" description="6-phospho-N-acetylmuramidase N-terminal" evidence="2">
    <location>
        <begin position="2"/>
        <end position="227"/>
    </location>
</feature>
<dbReference type="eggNOG" id="COG3589">
    <property type="taxonomic scope" value="Bacteria"/>
</dbReference>
<dbReference type="InterPro" id="IPR013785">
    <property type="entry name" value="Aldolase_TIM"/>
</dbReference>
<dbReference type="Gene3D" id="3.20.20.70">
    <property type="entry name" value="Aldolase class I"/>
    <property type="match status" value="1"/>
</dbReference>
<dbReference type="SUPFAM" id="SSF50891">
    <property type="entry name" value="Cyclophilin-like"/>
    <property type="match status" value="1"/>
</dbReference>
<accession>U4TZH2</accession>
<dbReference type="Pfam" id="PF05913">
    <property type="entry name" value="MupG_C"/>
    <property type="match status" value="1"/>
</dbReference>
<dbReference type="STRING" id="1231336.L248_0381"/>
<dbReference type="Proteomes" id="UP000030647">
    <property type="component" value="Unassembled WGS sequence"/>
</dbReference>
<protein>
    <recommendedName>
        <fullName evidence="5">Outer surface protein</fullName>
    </recommendedName>
</protein>
<dbReference type="AlphaFoldDB" id="U4TZH2"/>
<dbReference type="EMBL" id="KI271582">
    <property type="protein sequence ID" value="ERL66702.1"/>
    <property type="molecule type" value="Genomic_DNA"/>
</dbReference>
<name>U4TZH2_9LACO</name>
<dbReference type="PANTHER" id="PTHR38435">
    <property type="match status" value="1"/>
</dbReference>
<feature type="domain" description="6-phospho-N-acetylmuramidase C-terminal" evidence="1">
    <location>
        <begin position="255"/>
        <end position="338"/>
    </location>
</feature>
<evidence type="ECO:0008006" key="5">
    <source>
        <dbReference type="Google" id="ProtNLM"/>
    </source>
</evidence>
<dbReference type="InterPro" id="IPR029000">
    <property type="entry name" value="Cyclophilin-like_dom_sf"/>
</dbReference>
<evidence type="ECO:0000259" key="2">
    <source>
        <dbReference type="Pfam" id="PF19200"/>
    </source>
</evidence>
<evidence type="ECO:0000259" key="1">
    <source>
        <dbReference type="Pfam" id="PF05913"/>
    </source>
</evidence>